<evidence type="ECO:0000256" key="4">
    <source>
        <dbReference type="ARBA" id="ARBA00014738"/>
    </source>
</evidence>
<evidence type="ECO:0000256" key="2">
    <source>
        <dbReference type="ARBA" id="ARBA00011245"/>
    </source>
</evidence>
<dbReference type="GO" id="GO:0046872">
    <property type="term" value="F:metal ion binding"/>
    <property type="evidence" value="ECO:0007669"/>
    <property type="project" value="UniProtKB-KW"/>
</dbReference>
<feature type="domain" description="tRNA synthetases class I catalytic" evidence="14">
    <location>
        <begin position="16"/>
        <end position="316"/>
    </location>
</feature>
<organism evidence="15 16">
    <name type="scientific">Egibacter rhizosphaerae</name>
    <dbReference type="NCBI Taxonomy" id="1670831"/>
    <lineage>
        <taxon>Bacteria</taxon>
        <taxon>Bacillati</taxon>
        <taxon>Actinomycetota</taxon>
        <taxon>Nitriliruptoria</taxon>
        <taxon>Egibacterales</taxon>
        <taxon>Egibacteraceae</taxon>
        <taxon>Egibacter</taxon>
    </lineage>
</organism>
<evidence type="ECO:0000256" key="8">
    <source>
        <dbReference type="ARBA" id="ARBA00022833"/>
    </source>
</evidence>
<keyword evidence="8" id="KW-0862">Zinc</keyword>
<evidence type="ECO:0000259" key="14">
    <source>
        <dbReference type="Pfam" id="PF01406"/>
    </source>
</evidence>
<keyword evidence="9" id="KW-0067">ATP-binding</keyword>
<keyword evidence="6" id="KW-0479">Metal-binding</keyword>
<evidence type="ECO:0000313" key="16">
    <source>
        <dbReference type="Proteomes" id="UP000291469"/>
    </source>
</evidence>
<evidence type="ECO:0000256" key="11">
    <source>
        <dbReference type="ARBA" id="ARBA00023146"/>
    </source>
</evidence>
<dbReference type="OrthoDB" id="9815130at2"/>
<dbReference type="Pfam" id="PF01406">
    <property type="entry name" value="tRNA-synt_1e"/>
    <property type="match status" value="1"/>
</dbReference>
<dbReference type="GO" id="GO:0005524">
    <property type="term" value="F:ATP binding"/>
    <property type="evidence" value="ECO:0007669"/>
    <property type="project" value="UniProtKB-KW"/>
</dbReference>
<keyword evidence="16" id="KW-1185">Reference proteome</keyword>
<dbReference type="KEGG" id="erz:ER308_04690"/>
<dbReference type="GO" id="GO:0005829">
    <property type="term" value="C:cytosol"/>
    <property type="evidence" value="ECO:0007669"/>
    <property type="project" value="TreeGrafter"/>
</dbReference>
<evidence type="ECO:0000256" key="12">
    <source>
        <dbReference type="ARBA" id="ARBA00047398"/>
    </source>
</evidence>
<dbReference type="Gene3D" id="1.20.120.640">
    <property type="entry name" value="Anticodon-binding domain of a subclass of class I aminoacyl-tRNA synthetases"/>
    <property type="match status" value="1"/>
</dbReference>
<dbReference type="AlphaFoldDB" id="A0A411YCH8"/>
<comment type="catalytic activity">
    <reaction evidence="12">
        <text>tRNA(Cys) + L-cysteine + ATP = L-cysteinyl-tRNA(Cys) + AMP + diphosphate</text>
        <dbReference type="Rhea" id="RHEA:17773"/>
        <dbReference type="Rhea" id="RHEA-COMP:9661"/>
        <dbReference type="Rhea" id="RHEA-COMP:9679"/>
        <dbReference type="ChEBI" id="CHEBI:30616"/>
        <dbReference type="ChEBI" id="CHEBI:33019"/>
        <dbReference type="ChEBI" id="CHEBI:35235"/>
        <dbReference type="ChEBI" id="CHEBI:78442"/>
        <dbReference type="ChEBI" id="CHEBI:78517"/>
        <dbReference type="ChEBI" id="CHEBI:456215"/>
        <dbReference type="EC" id="6.1.1.16"/>
    </reaction>
</comment>
<comment type="subunit">
    <text evidence="2">Monomer.</text>
</comment>
<sequence length="382" mass="41974">MRLYDTRRDRVVPFVGARTVRLYVCGVTPYDATHLGHAFTYTAFDALVRLLEHRGHRVRYVRNVTDVDDDILRTAREAGRSHEVIAREEVERFLSDCAALNLRPPDVEPWASEAVPAIQRAIAGLLEQGVAYDVGDGRVYYDVRAAGDALGALSKLDRETMLVEFGEKGGDPDAPDKRDPLDFLLWQPSAPDEPAWGSPWGAGRPGWHIECSAMAMEELGGVIDVHGGGRDLVFPHHEAEILQSEGLTGQGPFARWWLHTGMAGLDGHKMSKSERNLVFVADLRERYAPAAIKRYLLQHHYREDWSFDADQLDAACQSVKAWADVAGDAGRDEAAEARMVDALENDLDTPTALAVLDELAGAGRGESVRWGAGLLGIDLGAA</sequence>
<keyword evidence="10" id="KW-0648">Protein biosynthesis</keyword>
<evidence type="ECO:0000313" key="15">
    <source>
        <dbReference type="EMBL" id="QBI18909.1"/>
    </source>
</evidence>
<dbReference type="SUPFAM" id="SSF52374">
    <property type="entry name" value="Nucleotidylyl transferase"/>
    <property type="match status" value="1"/>
</dbReference>
<evidence type="ECO:0000256" key="9">
    <source>
        <dbReference type="ARBA" id="ARBA00022840"/>
    </source>
</evidence>
<dbReference type="InterPro" id="IPR015803">
    <property type="entry name" value="Cys-tRNA-ligase"/>
</dbReference>
<protein>
    <recommendedName>
        <fullName evidence="4 13">Cysteine--tRNA ligase</fullName>
        <ecNumber evidence="3 13">6.1.1.16</ecNumber>
    </recommendedName>
</protein>
<reference evidence="15 16" key="1">
    <citation type="submission" date="2019-01" db="EMBL/GenBank/DDBJ databases">
        <title>Egibacter rhizosphaerae EGI 80759T.</title>
        <authorList>
            <person name="Chen D.-D."/>
            <person name="Tian Y."/>
            <person name="Jiao J.-Y."/>
            <person name="Zhang X.-T."/>
            <person name="Zhang Y.-G."/>
            <person name="Zhang Y."/>
            <person name="Xiao M."/>
            <person name="Shu W.-S."/>
            <person name="Li W.-J."/>
        </authorList>
    </citation>
    <scope>NUCLEOTIDE SEQUENCE [LARGE SCALE GENOMIC DNA]</scope>
    <source>
        <strain evidence="15 16">EGI 80759</strain>
    </source>
</reference>
<dbReference type="RefSeq" id="WP_131153906.1">
    <property type="nucleotide sequence ID" value="NZ_CP036402.1"/>
</dbReference>
<keyword evidence="5 15" id="KW-0436">Ligase</keyword>
<evidence type="ECO:0000256" key="1">
    <source>
        <dbReference type="ARBA" id="ARBA00001947"/>
    </source>
</evidence>
<evidence type="ECO:0000256" key="5">
    <source>
        <dbReference type="ARBA" id="ARBA00022598"/>
    </source>
</evidence>
<dbReference type="InterPro" id="IPR014729">
    <property type="entry name" value="Rossmann-like_a/b/a_fold"/>
</dbReference>
<dbReference type="InterPro" id="IPR024909">
    <property type="entry name" value="Cys-tRNA/MSH_ligase"/>
</dbReference>
<evidence type="ECO:0000256" key="13">
    <source>
        <dbReference type="NCBIfam" id="TIGR00435"/>
    </source>
</evidence>
<dbReference type="PANTHER" id="PTHR10890">
    <property type="entry name" value="CYSTEINYL-TRNA SYNTHETASE"/>
    <property type="match status" value="1"/>
</dbReference>
<dbReference type="NCBIfam" id="TIGR00435">
    <property type="entry name" value="cysS"/>
    <property type="match status" value="1"/>
</dbReference>
<evidence type="ECO:0000256" key="3">
    <source>
        <dbReference type="ARBA" id="ARBA00012832"/>
    </source>
</evidence>
<keyword evidence="7" id="KW-0547">Nucleotide-binding</keyword>
<name>A0A411YCH8_9ACTN</name>
<dbReference type="GO" id="GO:0006423">
    <property type="term" value="P:cysteinyl-tRNA aminoacylation"/>
    <property type="evidence" value="ECO:0007669"/>
    <property type="project" value="UniProtKB-UniRule"/>
</dbReference>
<dbReference type="PANTHER" id="PTHR10890:SF3">
    <property type="entry name" value="CYSTEINE--TRNA LIGASE, CYTOPLASMIC"/>
    <property type="match status" value="1"/>
</dbReference>
<dbReference type="Gene3D" id="3.40.50.620">
    <property type="entry name" value="HUPs"/>
    <property type="match status" value="1"/>
</dbReference>
<comment type="cofactor">
    <cofactor evidence="1">
        <name>Zn(2+)</name>
        <dbReference type="ChEBI" id="CHEBI:29105"/>
    </cofactor>
</comment>
<dbReference type="CDD" id="cd00672">
    <property type="entry name" value="CysRS_core"/>
    <property type="match status" value="1"/>
</dbReference>
<keyword evidence="11" id="KW-0030">Aminoacyl-tRNA synthetase</keyword>
<gene>
    <name evidence="15" type="ORF">ER308_04690</name>
</gene>
<dbReference type="Proteomes" id="UP000291469">
    <property type="component" value="Chromosome"/>
</dbReference>
<dbReference type="EMBL" id="CP036402">
    <property type="protein sequence ID" value="QBI18909.1"/>
    <property type="molecule type" value="Genomic_DNA"/>
</dbReference>
<dbReference type="InterPro" id="IPR032678">
    <property type="entry name" value="tRNA-synt_1_cat_dom"/>
</dbReference>
<evidence type="ECO:0000256" key="7">
    <source>
        <dbReference type="ARBA" id="ARBA00022741"/>
    </source>
</evidence>
<dbReference type="GO" id="GO:0004817">
    <property type="term" value="F:cysteine-tRNA ligase activity"/>
    <property type="evidence" value="ECO:0007669"/>
    <property type="project" value="UniProtKB-UniRule"/>
</dbReference>
<evidence type="ECO:0000256" key="10">
    <source>
        <dbReference type="ARBA" id="ARBA00022917"/>
    </source>
</evidence>
<dbReference type="EC" id="6.1.1.16" evidence="3 13"/>
<proteinExistence type="predicted"/>
<dbReference type="PRINTS" id="PR00983">
    <property type="entry name" value="TRNASYNTHCYS"/>
</dbReference>
<accession>A0A411YCH8</accession>
<evidence type="ECO:0000256" key="6">
    <source>
        <dbReference type="ARBA" id="ARBA00022723"/>
    </source>
</evidence>